<dbReference type="AlphaFoldDB" id="A0A1H0WUA1"/>
<dbReference type="EMBL" id="FNIX01000023">
    <property type="protein sequence ID" value="SDP94252.1"/>
    <property type="molecule type" value="Genomic_DNA"/>
</dbReference>
<evidence type="ECO:0000256" key="3">
    <source>
        <dbReference type="ARBA" id="ARBA00022989"/>
    </source>
</evidence>
<evidence type="ECO:0000259" key="6">
    <source>
        <dbReference type="PROSITE" id="PS51012"/>
    </source>
</evidence>
<dbReference type="Proteomes" id="UP000199691">
    <property type="component" value="Unassembled WGS sequence"/>
</dbReference>
<keyword evidence="4 5" id="KW-0472">Membrane</keyword>
<protein>
    <submittedName>
        <fullName evidence="7">ABC-2 type transport system permease protein</fullName>
    </submittedName>
</protein>
<accession>A0A1H0WUA1</accession>
<dbReference type="Pfam" id="PF12698">
    <property type="entry name" value="ABC2_membrane_3"/>
    <property type="match status" value="1"/>
</dbReference>
<feature type="transmembrane region" description="Helical" evidence="5">
    <location>
        <begin position="199"/>
        <end position="221"/>
    </location>
</feature>
<feature type="transmembrane region" description="Helical" evidence="5">
    <location>
        <begin position="29"/>
        <end position="46"/>
    </location>
</feature>
<sequence>MSTVAHGVSNGLQRGLIEAKHKITNFGEIWGEIWPWVLGVVVMYFLRGNTFGDTGVSVGLLAAPGILGMAVLYTGMMGLSLELVTDKSDGTLLRMKAIPNGIVGYLTGKFVGRTMMTAVSLLLVSIPAAFLIDGLRLGDASAWARLGVFYLLGLLAVLPLGAIIGSLFGSLQGLGLLTLIIMGLVAISGIFYPITSFPGWLQVIGQLFPLYWLGLGMRSALLPDSALAAEISGSWRTLETAAALGVWAVIGLVLAPLVLRRMTRQATGASVTPEDPRVPAARAGAA</sequence>
<dbReference type="PANTHER" id="PTHR43027">
    <property type="entry name" value="DOXORUBICIN RESISTANCE ABC TRANSPORTER PERMEASE PROTEIN DRRC-RELATED"/>
    <property type="match status" value="1"/>
</dbReference>
<comment type="subcellular location">
    <subcellularLocation>
        <location evidence="1">Membrane</location>
        <topology evidence="1">Multi-pass membrane protein</topology>
    </subcellularLocation>
</comment>
<feature type="transmembrane region" description="Helical" evidence="5">
    <location>
        <begin position="241"/>
        <end position="259"/>
    </location>
</feature>
<feature type="domain" description="ABC transmembrane type-2" evidence="6">
    <location>
        <begin position="26"/>
        <end position="262"/>
    </location>
</feature>
<dbReference type="InterPro" id="IPR013525">
    <property type="entry name" value="ABC2_TM"/>
</dbReference>
<evidence type="ECO:0000256" key="5">
    <source>
        <dbReference type="SAM" id="Phobius"/>
    </source>
</evidence>
<feature type="transmembrane region" description="Helical" evidence="5">
    <location>
        <begin position="115"/>
        <end position="135"/>
    </location>
</feature>
<feature type="transmembrane region" description="Helical" evidence="5">
    <location>
        <begin position="174"/>
        <end position="192"/>
    </location>
</feature>
<dbReference type="InterPro" id="IPR047817">
    <property type="entry name" value="ABC2_TM_bact-type"/>
</dbReference>
<evidence type="ECO:0000313" key="8">
    <source>
        <dbReference type="Proteomes" id="UP000199691"/>
    </source>
</evidence>
<keyword evidence="3 5" id="KW-1133">Transmembrane helix</keyword>
<name>A0A1H0WUA1_9PSEU</name>
<evidence type="ECO:0000313" key="7">
    <source>
        <dbReference type="EMBL" id="SDP94252.1"/>
    </source>
</evidence>
<evidence type="ECO:0000256" key="2">
    <source>
        <dbReference type="ARBA" id="ARBA00022692"/>
    </source>
</evidence>
<evidence type="ECO:0000256" key="4">
    <source>
        <dbReference type="ARBA" id="ARBA00023136"/>
    </source>
</evidence>
<keyword evidence="8" id="KW-1185">Reference proteome</keyword>
<dbReference type="OrthoDB" id="9786643at2"/>
<keyword evidence="2 5" id="KW-0812">Transmembrane</keyword>
<dbReference type="GO" id="GO:0140359">
    <property type="term" value="F:ABC-type transporter activity"/>
    <property type="evidence" value="ECO:0007669"/>
    <property type="project" value="InterPro"/>
</dbReference>
<feature type="transmembrane region" description="Helical" evidence="5">
    <location>
        <begin position="147"/>
        <end position="168"/>
    </location>
</feature>
<dbReference type="InterPro" id="IPR052902">
    <property type="entry name" value="ABC-2_transporter"/>
</dbReference>
<proteinExistence type="predicted"/>
<dbReference type="STRING" id="641025.SAMN05421507_12361"/>
<gene>
    <name evidence="7" type="ORF">SAMN05421507_12361</name>
</gene>
<dbReference type="PANTHER" id="PTHR43027:SF1">
    <property type="entry name" value="DOXORUBICIN RESISTANCE ABC TRANSPORTER PERMEASE PROTEIN DRRC-RELATED"/>
    <property type="match status" value="1"/>
</dbReference>
<dbReference type="GO" id="GO:0016020">
    <property type="term" value="C:membrane"/>
    <property type="evidence" value="ECO:0007669"/>
    <property type="project" value="UniProtKB-SubCell"/>
</dbReference>
<organism evidence="7 8">
    <name type="scientific">Lentzea jiangxiensis</name>
    <dbReference type="NCBI Taxonomy" id="641025"/>
    <lineage>
        <taxon>Bacteria</taxon>
        <taxon>Bacillati</taxon>
        <taxon>Actinomycetota</taxon>
        <taxon>Actinomycetes</taxon>
        <taxon>Pseudonocardiales</taxon>
        <taxon>Pseudonocardiaceae</taxon>
        <taxon>Lentzea</taxon>
    </lineage>
</organism>
<feature type="transmembrane region" description="Helical" evidence="5">
    <location>
        <begin position="58"/>
        <end position="79"/>
    </location>
</feature>
<evidence type="ECO:0000256" key="1">
    <source>
        <dbReference type="ARBA" id="ARBA00004141"/>
    </source>
</evidence>
<reference evidence="8" key="1">
    <citation type="submission" date="2016-10" db="EMBL/GenBank/DDBJ databases">
        <authorList>
            <person name="Varghese N."/>
            <person name="Submissions S."/>
        </authorList>
    </citation>
    <scope>NUCLEOTIDE SEQUENCE [LARGE SCALE GENOMIC DNA]</scope>
    <source>
        <strain evidence="8">CGMCC 4.6609</strain>
    </source>
</reference>
<dbReference type="RefSeq" id="WP_090104153.1">
    <property type="nucleotide sequence ID" value="NZ_FNIX01000023.1"/>
</dbReference>
<dbReference type="PROSITE" id="PS51012">
    <property type="entry name" value="ABC_TM2"/>
    <property type="match status" value="1"/>
</dbReference>